<dbReference type="InterPro" id="IPR027417">
    <property type="entry name" value="P-loop_NTPase"/>
</dbReference>
<comment type="similarity">
    <text evidence="2 11">Belongs to the HsdR family.</text>
</comment>
<dbReference type="Pfam" id="PF22679">
    <property type="entry name" value="T1R_D3-like"/>
    <property type="match status" value="1"/>
</dbReference>
<comment type="subunit">
    <text evidence="3 11">The type I restriction/modification system is composed of three polypeptides R, M and S.</text>
</comment>
<keyword evidence="14" id="KW-1185">Reference proteome</keyword>
<dbReference type="InterPro" id="IPR055180">
    <property type="entry name" value="HsdR_RecA-like_helicase_dom_2"/>
</dbReference>
<dbReference type="KEGG" id="ams:AMIS_67090"/>
<keyword evidence="9 11" id="KW-0067">ATP-binding</keyword>
<evidence type="ECO:0000256" key="11">
    <source>
        <dbReference type="RuleBase" id="RU364115"/>
    </source>
</evidence>
<dbReference type="Gene3D" id="3.90.1570.50">
    <property type="match status" value="1"/>
</dbReference>
<dbReference type="Pfam" id="PF18766">
    <property type="entry name" value="SWI2_SNF2"/>
    <property type="match status" value="1"/>
</dbReference>
<dbReference type="Proteomes" id="UP000007882">
    <property type="component" value="Chromosome"/>
</dbReference>
<keyword evidence="6 11" id="KW-0680">Restriction system</keyword>
<accession>I0HFZ2</accession>
<dbReference type="AlphaFoldDB" id="I0HFZ2"/>
<evidence type="ECO:0000313" key="14">
    <source>
        <dbReference type="Proteomes" id="UP000007882"/>
    </source>
</evidence>
<dbReference type="STRING" id="512565.AMIS_67090"/>
<dbReference type="PATRIC" id="fig|512565.3.peg.6710"/>
<evidence type="ECO:0000256" key="10">
    <source>
        <dbReference type="ARBA" id="ARBA00023125"/>
    </source>
</evidence>
<dbReference type="SUPFAM" id="SSF52540">
    <property type="entry name" value="P-loop containing nucleoside triphosphate hydrolases"/>
    <property type="match status" value="2"/>
</dbReference>
<evidence type="ECO:0000259" key="12">
    <source>
        <dbReference type="PROSITE" id="PS51192"/>
    </source>
</evidence>
<feature type="domain" description="Helicase ATP-binding" evidence="12">
    <location>
        <begin position="293"/>
        <end position="469"/>
    </location>
</feature>
<dbReference type="InterPro" id="IPR004473">
    <property type="entry name" value="Restrct_endonuc_typeI_HsdR"/>
</dbReference>
<dbReference type="InterPro" id="IPR007409">
    <property type="entry name" value="Restrct_endonuc_type1_HsdR_N"/>
</dbReference>
<keyword evidence="7 13" id="KW-0255">Endonuclease</keyword>
<evidence type="ECO:0000256" key="7">
    <source>
        <dbReference type="ARBA" id="ARBA00022759"/>
    </source>
</evidence>
<dbReference type="eggNOG" id="COG0610">
    <property type="taxonomic scope" value="Bacteria"/>
</dbReference>
<dbReference type="Pfam" id="PF04313">
    <property type="entry name" value="HSDR_N"/>
    <property type="match status" value="1"/>
</dbReference>
<dbReference type="PANTHER" id="PTHR30195">
    <property type="entry name" value="TYPE I SITE-SPECIFIC DEOXYRIBONUCLEASE PROTEIN SUBUNIT M AND R"/>
    <property type="match status" value="1"/>
</dbReference>
<dbReference type="CDD" id="cd18800">
    <property type="entry name" value="SF2_C_EcoR124I-like"/>
    <property type="match status" value="1"/>
</dbReference>
<dbReference type="Pfam" id="PF11867">
    <property type="entry name" value="T1RH-like_C"/>
    <property type="match status" value="1"/>
</dbReference>
<dbReference type="HOGENOM" id="CLU_005762_1_0_11"/>
<dbReference type="InterPro" id="IPR014001">
    <property type="entry name" value="Helicase_ATP-bd"/>
</dbReference>
<protein>
    <recommendedName>
        <fullName evidence="11">Type I restriction enzyme endonuclease subunit</fullName>
        <shortName evidence="11">R protein</shortName>
        <ecNumber evidence="11">3.1.21.3</ecNumber>
    </recommendedName>
</protein>
<dbReference type="PROSITE" id="PS51192">
    <property type="entry name" value="HELICASE_ATP_BIND_1"/>
    <property type="match status" value="1"/>
</dbReference>
<dbReference type="REBASE" id="45911">
    <property type="entry name" value="Ami431ORF67070P"/>
</dbReference>
<keyword evidence="4" id="KW-0540">Nuclease</keyword>
<dbReference type="Gene3D" id="3.40.50.300">
    <property type="entry name" value="P-loop containing nucleotide triphosphate hydrolases"/>
    <property type="match status" value="2"/>
</dbReference>
<reference evidence="13 14" key="1">
    <citation type="submission" date="2012-02" db="EMBL/GenBank/DDBJ databases">
        <title>Complete genome sequence of Actinoplanes missouriensis 431 (= NBRC 102363).</title>
        <authorList>
            <person name="Ohnishi Y."/>
            <person name="Ishikawa J."/>
            <person name="Sekine M."/>
            <person name="Hosoyama A."/>
            <person name="Harada T."/>
            <person name="Narita H."/>
            <person name="Hata T."/>
            <person name="Konno Y."/>
            <person name="Tutikane K."/>
            <person name="Fujita N."/>
            <person name="Horinouchi S."/>
            <person name="Hayakawa M."/>
        </authorList>
    </citation>
    <scope>NUCLEOTIDE SEQUENCE [LARGE SCALE GENOMIC DNA]</scope>
    <source>
        <strain evidence="14">ATCC 14538 / DSM 43046 / CBS 188.64 / JCM 3121 / NBRC 102363 / NCIMB 12654 / NRRL B-3342 / UNCC 431</strain>
    </source>
</reference>
<evidence type="ECO:0000256" key="2">
    <source>
        <dbReference type="ARBA" id="ARBA00008598"/>
    </source>
</evidence>
<evidence type="ECO:0000256" key="6">
    <source>
        <dbReference type="ARBA" id="ARBA00022747"/>
    </source>
</evidence>
<dbReference type="InterPro" id="IPR021810">
    <property type="entry name" value="T1RH-like_C"/>
</dbReference>
<organism evidence="13 14">
    <name type="scientific">Actinoplanes missouriensis (strain ATCC 14538 / DSM 43046 / CBS 188.64 / JCM 3121 / NBRC 102363 / NCIMB 12654 / NRRL B-3342 / UNCC 431)</name>
    <dbReference type="NCBI Taxonomy" id="512565"/>
    <lineage>
        <taxon>Bacteria</taxon>
        <taxon>Bacillati</taxon>
        <taxon>Actinomycetota</taxon>
        <taxon>Actinomycetes</taxon>
        <taxon>Micromonosporales</taxon>
        <taxon>Micromonosporaceae</taxon>
        <taxon>Actinoplanes</taxon>
    </lineage>
</organism>
<evidence type="ECO:0000256" key="9">
    <source>
        <dbReference type="ARBA" id="ARBA00022840"/>
    </source>
</evidence>
<dbReference type="InterPro" id="IPR040980">
    <property type="entry name" value="SWI2_SNF2"/>
</dbReference>
<dbReference type="InterPro" id="IPR051268">
    <property type="entry name" value="Type-I_R_enzyme_R_subunit"/>
</dbReference>
<dbReference type="GO" id="GO:0009035">
    <property type="term" value="F:type I site-specific deoxyribonuclease activity"/>
    <property type="evidence" value="ECO:0007669"/>
    <property type="project" value="UniProtKB-EC"/>
</dbReference>
<name>I0HFZ2_ACTM4</name>
<evidence type="ECO:0000256" key="1">
    <source>
        <dbReference type="ARBA" id="ARBA00000851"/>
    </source>
</evidence>
<comment type="catalytic activity">
    <reaction evidence="1 11">
        <text>Endonucleolytic cleavage of DNA to give random double-stranded fragments with terminal 5'-phosphates, ATP is simultaneously hydrolyzed.</text>
        <dbReference type="EC" id="3.1.21.3"/>
    </reaction>
</comment>
<keyword evidence="10 11" id="KW-0238">DNA-binding</keyword>
<evidence type="ECO:0000256" key="8">
    <source>
        <dbReference type="ARBA" id="ARBA00022801"/>
    </source>
</evidence>
<dbReference type="GO" id="GO:0009307">
    <property type="term" value="P:DNA restriction-modification system"/>
    <property type="evidence" value="ECO:0007669"/>
    <property type="project" value="UniProtKB-KW"/>
</dbReference>
<evidence type="ECO:0000313" key="13">
    <source>
        <dbReference type="EMBL" id="BAL91929.1"/>
    </source>
</evidence>
<sequence length="1072" mass="119685">MGRVEMGQSTGMSEADWEAIALEELGTIGWEPGDGKDFAPGSEQRRDWADLVLMKDLRAAIERLNPELPPAAVADAVRAAVDVASGEAFAENRAAHERLVDGIRSVSYTDGYGAEHAPTIRLADLHDPLGNTYRAISQVIVVDGDRQRRFDIVLYLNGLPVAVIELKNATDENATLVGAHAQLQTYLYEFPLAFRHAVLCLISDGVTAKYGTPFTPYEHFAPWNIDEEGQRIDTTAPEYDGPEALAVALNGVFQQRRFLELTAGFVNFTSKTKRIAKPHQHFAVTKAVEEIVRAAQGDGKAGVVWHTQGSGKSEEMVCTTALTARHPLLKNPTIVVITDRNDLDDQLFDTFADSERLLGQAPEQAATRADLRDKLSTRNAGGIVFTTLQKFGLTADEKAAGRSHPLLSDRRNIVVIVDEAHRSHYDNLDGYARHLRDALPNATFIAFTGTPISEADRDTRDVFGKYIDTYDLKRAVDDEATVRVYHEPRIIPVSFPPDVDPADLDEKADTASAGLDDAERRRAAEFAAKMNIIYGAPDRVQTLAEDLVAHWEARRELVSPQLGGPGKAMLVCATREICVSVFDAIKKLRPDWADQAVDKGKMKIVFSTLPTDGAIFHPHLLRTSQRKTVQARAKDPDDELELLIVHSMLLTGYDAPPIHTIYMDRPMRGANLMQALARVNRRFRNKKDGLLVGYAPLTENLRKALTEYSSADQDDQTLGREIDRAISEVYNEVAVLNAMLAPVKWEKLLADLSNNKRWIQAVHQAANFLRNPLTPGNKVEGDAKPLHKRFRESSSRLEQFHAICANSRDFRDRADDFDRLRRDIQFFTAVRIMMVKLDAAAREAEGLPRTAEVQWYLAQLAAEAVDAAEITDIYAEAGLGRLDITDLNEAAVQRLENSETPHLAAEALRRLIQQKMREVTKHNVVRQESFSARLEALMTRYMKQQLTSAQLIAELVAMAKEVSAEARRGEHFDPPLTVPELAFYDAVAQHDLAKAVMGDDELAKIAREIVATIRAKITVDWYSREPVRAKLRNFIRRVLVKYDYPPDHERAAVDLVLRQLETFATEWTTTAP</sequence>
<dbReference type="SMART" id="SM00487">
    <property type="entry name" value="DEXDc"/>
    <property type="match status" value="1"/>
</dbReference>
<evidence type="ECO:0000256" key="4">
    <source>
        <dbReference type="ARBA" id="ARBA00022722"/>
    </source>
</evidence>
<dbReference type="NCBIfam" id="TIGR00348">
    <property type="entry name" value="hsdR"/>
    <property type="match status" value="1"/>
</dbReference>
<dbReference type="GO" id="GO:0005524">
    <property type="term" value="F:ATP binding"/>
    <property type="evidence" value="ECO:0007669"/>
    <property type="project" value="UniProtKB-KW"/>
</dbReference>
<dbReference type="CDD" id="cd18030">
    <property type="entry name" value="DEXHc_RE_I_HsdR"/>
    <property type="match status" value="1"/>
</dbReference>
<evidence type="ECO:0000256" key="3">
    <source>
        <dbReference type="ARBA" id="ARBA00011296"/>
    </source>
</evidence>
<dbReference type="CDD" id="cd22332">
    <property type="entry name" value="HsdR_N"/>
    <property type="match status" value="1"/>
</dbReference>
<dbReference type="GO" id="GO:0003677">
    <property type="term" value="F:DNA binding"/>
    <property type="evidence" value="ECO:0007669"/>
    <property type="project" value="UniProtKB-KW"/>
</dbReference>
<dbReference type="EMBL" id="AP012319">
    <property type="protein sequence ID" value="BAL91929.1"/>
    <property type="molecule type" value="Genomic_DNA"/>
</dbReference>
<dbReference type="PANTHER" id="PTHR30195:SF15">
    <property type="entry name" value="TYPE I RESTRICTION ENZYME HINDI ENDONUCLEASE SUBUNIT"/>
    <property type="match status" value="1"/>
</dbReference>
<keyword evidence="8 11" id="KW-0378">Hydrolase</keyword>
<comment type="function">
    <text evidence="11">Subunit R is required for both nuclease and ATPase activities, but not for modification.</text>
</comment>
<evidence type="ECO:0000256" key="5">
    <source>
        <dbReference type="ARBA" id="ARBA00022741"/>
    </source>
</evidence>
<gene>
    <name evidence="13" type="ordered locus">AMIS_67090</name>
</gene>
<dbReference type="EC" id="3.1.21.3" evidence="11"/>
<keyword evidence="5 11" id="KW-0547">Nucleotide-binding</keyword>
<proteinExistence type="inferred from homology"/>